<accession>A0ABD1D2K1</accession>
<gene>
    <name evidence="1" type="ORF">pipiens_000372</name>
</gene>
<organism evidence="1 2">
    <name type="scientific">Culex pipiens pipiens</name>
    <name type="common">Northern house mosquito</name>
    <dbReference type="NCBI Taxonomy" id="38569"/>
    <lineage>
        <taxon>Eukaryota</taxon>
        <taxon>Metazoa</taxon>
        <taxon>Ecdysozoa</taxon>
        <taxon>Arthropoda</taxon>
        <taxon>Hexapoda</taxon>
        <taxon>Insecta</taxon>
        <taxon>Pterygota</taxon>
        <taxon>Neoptera</taxon>
        <taxon>Endopterygota</taxon>
        <taxon>Diptera</taxon>
        <taxon>Nematocera</taxon>
        <taxon>Culicoidea</taxon>
        <taxon>Culicidae</taxon>
        <taxon>Culicinae</taxon>
        <taxon>Culicini</taxon>
        <taxon>Culex</taxon>
        <taxon>Culex</taxon>
    </lineage>
</organism>
<evidence type="ECO:0000313" key="2">
    <source>
        <dbReference type="Proteomes" id="UP001562425"/>
    </source>
</evidence>
<protein>
    <submittedName>
        <fullName evidence="1">Uncharacterized protein</fullName>
    </submittedName>
</protein>
<sequence>SQAEVIRVFGSLILPTASTFQVELALVPIVAFAESE</sequence>
<keyword evidence="2" id="KW-1185">Reference proteome</keyword>
<evidence type="ECO:0000313" key="1">
    <source>
        <dbReference type="EMBL" id="KAL1391454.1"/>
    </source>
</evidence>
<feature type="non-terminal residue" evidence="1">
    <location>
        <position position="1"/>
    </location>
</feature>
<feature type="non-terminal residue" evidence="1">
    <location>
        <position position="36"/>
    </location>
</feature>
<name>A0ABD1D2K1_CULPP</name>
<comment type="caution">
    <text evidence="1">The sequence shown here is derived from an EMBL/GenBank/DDBJ whole genome shotgun (WGS) entry which is preliminary data.</text>
</comment>
<dbReference type="EMBL" id="JBEHCU010007878">
    <property type="protein sequence ID" value="KAL1391454.1"/>
    <property type="molecule type" value="Genomic_DNA"/>
</dbReference>
<proteinExistence type="predicted"/>
<dbReference type="AlphaFoldDB" id="A0ABD1D2K1"/>
<reference evidence="1 2" key="1">
    <citation type="submission" date="2024-05" db="EMBL/GenBank/DDBJ databases">
        <title>Culex pipiens pipiens assembly and annotation.</title>
        <authorList>
            <person name="Alout H."/>
            <person name="Durand T."/>
        </authorList>
    </citation>
    <scope>NUCLEOTIDE SEQUENCE [LARGE SCALE GENOMIC DNA]</scope>
    <source>
        <strain evidence="1">HA-2024</strain>
        <tissue evidence="1">Whole body</tissue>
    </source>
</reference>
<dbReference type="Proteomes" id="UP001562425">
    <property type="component" value="Unassembled WGS sequence"/>
</dbReference>